<protein>
    <submittedName>
        <fullName evidence="4">SIS domain-containing protein</fullName>
    </submittedName>
</protein>
<evidence type="ECO:0000259" key="3">
    <source>
        <dbReference type="PROSITE" id="PS51464"/>
    </source>
</evidence>
<comment type="caution">
    <text evidence="4">The sequence shown here is derived from an EMBL/GenBank/DDBJ whole genome shotgun (WGS) entry which is preliminary data.</text>
</comment>
<keyword evidence="1" id="KW-0032">Aminotransferase</keyword>
<evidence type="ECO:0000313" key="5">
    <source>
        <dbReference type="Proteomes" id="UP000623250"/>
    </source>
</evidence>
<keyword evidence="5" id="KW-1185">Reference proteome</keyword>
<dbReference type="AlphaFoldDB" id="A0A8I1KL65"/>
<accession>A0A8I1KL65</accession>
<name>A0A8I1KL65_9HYPH</name>
<organism evidence="4 5">
    <name type="scientific">Rhodomicrobium udaipurense</name>
    <dbReference type="NCBI Taxonomy" id="1202716"/>
    <lineage>
        <taxon>Bacteria</taxon>
        <taxon>Pseudomonadati</taxon>
        <taxon>Pseudomonadota</taxon>
        <taxon>Alphaproteobacteria</taxon>
        <taxon>Hyphomicrobiales</taxon>
        <taxon>Hyphomicrobiaceae</taxon>
        <taxon>Rhodomicrobium</taxon>
    </lineage>
</organism>
<gene>
    <name evidence="4" type="ORF">JDN41_16045</name>
</gene>
<dbReference type="Gene3D" id="3.40.50.10490">
    <property type="entry name" value="Glucose-6-phosphate isomerase like protein, domain 1"/>
    <property type="match status" value="2"/>
</dbReference>
<keyword evidence="1" id="KW-0808">Transferase</keyword>
<dbReference type="PROSITE" id="PS51464">
    <property type="entry name" value="SIS"/>
    <property type="match status" value="2"/>
</dbReference>
<dbReference type="GO" id="GO:1901135">
    <property type="term" value="P:carbohydrate derivative metabolic process"/>
    <property type="evidence" value="ECO:0007669"/>
    <property type="project" value="InterPro"/>
</dbReference>
<feature type="domain" description="SIS" evidence="3">
    <location>
        <begin position="200"/>
        <end position="329"/>
    </location>
</feature>
<proteinExistence type="predicted"/>
<dbReference type="PANTHER" id="PTHR10937">
    <property type="entry name" value="GLUCOSAMINE--FRUCTOSE-6-PHOSPHATE AMINOTRANSFERASE, ISOMERIZING"/>
    <property type="match status" value="1"/>
</dbReference>
<evidence type="ECO:0000256" key="2">
    <source>
        <dbReference type="ARBA" id="ARBA00022737"/>
    </source>
</evidence>
<dbReference type="PANTHER" id="PTHR10937:SF8">
    <property type="entry name" value="AMINOTRANSFERASE-RELATED"/>
    <property type="match status" value="1"/>
</dbReference>
<dbReference type="Proteomes" id="UP000623250">
    <property type="component" value="Unassembled WGS sequence"/>
</dbReference>
<dbReference type="Pfam" id="PF01380">
    <property type="entry name" value="SIS"/>
    <property type="match status" value="2"/>
</dbReference>
<dbReference type="EMBL" id="JAEMUK010000084">
    <property type="protein sequence ID" value="MBJ7545066.1"/>
    <property type="molecule type" value="Genomic_DNA"/>
</dbReference>
<dbReference type="InterPro" id="IPR035490">
    <property type="entry name" value="GlmS/FrlB_SIS"/>
</dbReference>
<sequence length="344" mass="36382">MKHSDVQDVRMAQEIREAPHAVSRQRDALARPVEELAARLRRKPPRVIVTCARGSSAHAATFGKHLFERYLGVPVAAAAPSIASVYGGELKLKDQLFLAISQSGSSADIIAMTEAAQRSGALTVTIVNDIESPLARVSDIVLPMSAGPELSVAATKTFVTTLAALVRLTAAWNGHAALDAAVARLPERLAAASDLDWSAALPALAGAPSLVTIGRGPTLAIAREAALKLKETANLHAEAFSGAEFLHGPVALVSPEYPILMFNPTDEAAAGMDRLAADLRGKGTALFGTGAKHDENLTVLPPDQPETDAACLIQSFYMMAVQLAERIGTDVDRPRHLRKVTSTR</sequence>
<dbReference type="GO" id="GO:0008483">
    <property type="term" value="F:transaminase activity"/>
    <property type="evidence" value="ECO:0007669"/>
    <property type="project" value="UniProtKB-KW"/>
</dbReference>
<dbReference type="GO" id="GO:0097367">
    <property type="term" value="F:carbohydrate derivative binding"/>
    <property type="evidence" value="ECO:0007669"/>
    <property type="project" value="InterPro"/>
</dbReference>
<keyword evidence="2" id="KW-0677">Repeat</keyword>
<dbReference type="RefSeq" id="WP_037237953.1">
    <property type="nucleotide sequence ID" value="NZ_JAEMUK010000084.1"/>
</dbReference>
<dbReference type="SUPFAM" id="SSF53697">
    <property type="entry name" value="SIS domain"/>
    <property type="match status" value="1"/>
</dbReference>
<reference evidence="4 5" key="1">
    <citation type="submission" date="2020-12" db="EMBL/GenBank/DDBJ databases">
        <title>Revised draft genomes of Rhodomicrobium vannielii ATCC 17100 and Rhodomicrobium udaipurense JA643.</title>
        <authorList>
            <person name="Conners E.M."/>
            <person name="Davenport E.J."/>
            <person name="Bose A."/>
        </authorList>
    </citation>
    <scope>NUCLEOTIDE SEQUENCE [LARGE SCALE GENOMIC DNA]</scope>
    <source>
        <strain evidence="4 5">JA643</strain>
    </source>
</reference>
<dbReference type="InterPro" id="IPR035466">
    <property type="entry name" value="GlmS/AgaS_SIS"/>
</dbReference>
<dbReference type="InterPro" id="IPR046348">
    <property type="entry name" value="SIS_dom_sf"/>
</dbReference>
<dbReference type="CDD" id="cd05009">
    <property type="entry name" value="SIS_GlmS_GlmD_2"/>
    <property type="match status" value="1"/>
</dbReference>
<dbReference type="InterPro" id="IPR001347">
    <property type="entry name" value="SIS_dom"/>
</dbReference>
<dbReference type="CDD" id="cd05008">
    <property type="entry name" value="SIS_GlmS_GlmD_1"/>
    <property type="match status" value="1"/>
</dbReference>
<evidence type="ECO:0000313" key="4">
    <source>
        <dbReference type="EMBL" id="MBJ7545066.1"/>
    </source>
</evidence>
<feature type="domain" description="SIS" evidence="3">
    <location>
        <begin position="36"/>
        <end position="188"/>
    </location>
</feature>
<evidence type="ECO:0000256" key="1">
    <source>
        <dbReference type="ARBA" id="ARBA00022576"/>
    </source>
</evidence>